<reference evidence="2" key="1">
    <citation type="journal article" date="2021" name="New Phytol.">
        <title>Evolutionary innovations through gain and loss of genes in the ectomycorrhizal Boletales.</title>
        <authorList>
            <person name="Wu G."/>
            <person name="Miyauchi S."/>
            <person name="Morin E."/>
            <person name="Kuo A."/>
            <person name="Drula E."/>
            <person name="Varga T."/>
            <person name="Kohler A."/>
            <person name="Feng B."/>
            <person name="Cao Y."/>
            <person name="Lipzen A."/>
            <person name="Daum C."/>
            <person name="Hundley H."/>
            <person name="Pangilinan J."/>
            <person name="Johnson J."/>
            <person name="Barry K."/>
            <person name="LaButti K."/>
            <person name="Ng V."/>
            <person name="Ahrendt S."/>
            <person name="Min B."/>
            <person name="Choi I.G."/>
            <person name="Park H."/>
            <person name="Plett J.M."/>
            <person name="Magnuson J."/>
            <person name="Spatafora J.W."/>
            <person name="Nagy L.G."/>
            <person name="Henrissat B."/>
            <person name="Grigoriev I.V."/>
            <person name="Yang Z.L."/>
            <person name="Xu J."/>
            <person name="Martin F.M."/>
        </authorList>
    </citation>
    <scope>NUCLEOTIDE SEQUENCE</scope>
    <source>
        <strain evidence="2">KKN 215</strain>
    </source>
</reference>
<feature type="region of interest" description="Disordered" evidence="1">
    <location>
        <begin position="108"/>
        <end position="128"/>
    </location>
</feature>
<evidence type="ECO:0000313" key="2">
    <source>
        <dbReference type="EMBL" id="KAH8093855.1"/>
    </source>
</evidence>
<feature type="compositionally biased region" description="Low complexity" evidence="1">
    <location>
        <begin position="20"/>
        <end position="29"/>
    </location>
</feature>
<gene>
    <name evidence="2" type="ORF">BXZ70DRAFT_1034860</name>
</gene>
<dbReference type="Proteomes" id="UP000813824">
    <property type="component" value="Unassembled WGS sequence"/>
</dbReference>
<evidence type="ECO:0000256" key="1">
    <source>
        <dbReference type="SAM" id="MobiDB-lite"/>
    </source>
</evidence>
<evidence type="ECO:0000313" key="3">
    <source>
        <dbReference type="Proteomes" id="UP000813824"/>
    </source>
</evidence>
<name>A0A8K0UJV2_9AGAR</name>
<feature type="region of interest" description="Disordered" evidence="1">
    <location>
        <begin position="1"/>
        <end position="38"/>
    </location>
</feature>
<feature type="compositionally biased region" description="Acidic residues" evidence="1">
    <location>
        <begin position="108"/>
        <end position="119"/>
    </location>
</feature>
<proteinExistence type="predicted"/>
<protein>
    <submittedName>
        <fullName evidence="2">Uncharacterized protein</fullName>
    </submittedName>
</protein>
<comment type="caution">
    <text evidence="2">The sequence shown here is derived from an EMBL/GenBank/DDBJ whole genome shotgun (WGS) entry which is preliminary data.</text>
</comment>
<sequence>MSFSTQPLKRKRTAHDANVSSQSSSMCDSSPKKPRTRQEVMFETMDRLISGGDYNTAKVLLDTRRTKDGRSYGPRWLSVNKELLTVQSKELQKFFDGDLVLEDDGYHEDSDLEEDEDESSSGSQPKVEEETQVVKFGAYKTWKALVFSLYQDNPSSFIEYKALDPRTRPEPDDEVSISLGPSQVHGSRVVCSPKSLYRLAVKFHLSNICFSACTGIKERLTPQNIVDQLFGDFTWRYPKVIVMQTQLLSEWRAKHDVKVALEKLYPELAKGKYPNSAAMMRVPTNNDFPAPPRNAGPLTDSDWDQEPVVVRRRLFPRW</sequence>
<dbReference type="OrthoDB" id="6359816at2759"/>
<organism evidence="2 3">
    <name type="scientific">Cristinia sonorae</name>
    <dbReference type="NCBI Taxonomy" id="1940300"/>
    <lineage>
        <taxon>Eukaryota</taxon>
        <taxon>Fungi</taxon>
        <taxon>Dikarya</taxon>
        <taxon>Basidiomycota</taxon>
        <taxon>Agaricomycotina</taxon>
        <taxon>Agaricomycetes</taxon>
        <taxon>Agaricomycetidae</taxon>
        <taxon>Agaricales</taxon>
        <taxon>Pleurotineae</taxon>
        <taxon>Stephanosporaceae</taxon>
        <taxon>Cristinia</taxon>
    </lineage>
</organism>
<accession>A0A8K0UJV2</accession>
<dbReference type="EMBL" id="JAEVFJ010000027">
    <property type="protein sequence ID" value="KAH8093855.1"/>
    <property type="molecule type" value="Genomic_DNA"/>
</dbReference>
<dbReference type="AlphaFoldDB" id="A0A8K0UJV2"/>
<keyword evidence="3" id="KW-1185">Reference proteome</keyword>